<feature type="chain" id="PRO_5046372806" evidence="1">
    <location>
        <begin position="22"/>
        <end position="647"/>
    </location>
</feature>
<dbReference type="Pfam" id="PF07969">
    <property type="entry name" value="Amidohydro_3"/>
    <property type="match status" value="1"/>
</dbReference>
<evidence type="ECO:0000313" key="3">
    <source>
        <dbReference type="EMBL" id="GAA3023177.1"/>
    </source>
</evidence>
<keyword evidence="1" id="KW-0732">Signal</keyword>
<dbReference type="InterPro" id="IPR032466">
    <property type="entry name" value="Metal_Hydrolase"/>
</dbReference>
<dbReference type="InterPro" id="IPR013108">
    <property type="entry name" value="Amidohydro_3"/>
</dbReference>
<dbReference type="SUPFAM" id="SSF51338">
    <property type="entry name" value="Composite domain of metallo-dependent hydrolases"/>
    <property type="match status" value="1"/>
</dbReference>
<dbReference type="EMBL" id="BAAAVS010000001">
    <property type="protein sequence ID" value="GAA3023177.1"/>
    <property type="molecule type" value="Genomic_DNA"/>
</dbReference>
<feature type="domain" description="Amidohydrolase 3" evidence="2">
    <location>
        <begin position="196"/>
        <end position="643"/>
    </location>
</feature>
<gene>
    <name evidence="3" type="ORF">GCM10010528_01520</name>
</gene>
<name>A0ABN3YDP3_9ACTN</name>
<reference evidence="3 4" key="1">
    <citation type="journal article" date="2019" name="Int. J. Syst. Evol. Microbiol.">
        <title>The Global Catalogue of Microorganisms (GCM) 10K type strain sequencing project: providing services to taxonomists for standard genome sequencing and annotation.</title>
        <authorList>
            <consortium name="The Broad Institute Genomics Platform"/>
            <consortium name="The Broad Institute Genome Sequencing Center for Infectious Disease"/>
            <person name="Wu L."/>
            <person name="Ma J."/>
        </authorList>
    </citation>
    <scope>NUCLEOTIDE SEQUENCE [LARGE SCALE GENOMIC DNA]</scope>
    <source>
        <strain evidence="3 4">JCM 14234</strain>
    </source>
</reference>
<dbReference type="InterPro" id="IPR011059">
    <property type="entry name" value="Metal-dep_hydrolase_composite"/>
</dbReference>
<dbReference type="RefSeq" id="WP_290703551.1">
    <property type="nucleotide sequence ID" value="NZ_BAAAVS010000001.1"/>
</dbReference>
<evidence type="ECO:0000256" key="1">
    <source>
        <dbReference type="SAM" id="SignalP"/>
    </source>
</evidence>
<dbReference type="SUPFAM" id="SSF51556">
    <property type="entry name" value="Metallo-dependent hydrolases"/>
    <property type="match status" value="1"/>
</dbReference>
<accession>A0ABN3YDP3</accession>
<dbReference type="Gene3D" id="2.30.40.10">
    <property type="entry name" value="Urease, subunit C, domain 1"/>
    <property type="match status" value="1"/>
</dbReference>
<organism evidence="3 4">
    <name type="scientific">Gordonia defluvii</name>
    <dbReference type="NCBI Taxonomy" id="283718"/>
    <lineage>
        <taxon>Bacteria</taxon>
        <taxon>Bacillati</taxon>
        <taxon>Actinomycetota</taxon>
        <taxon>Actinomycetes</taxon>
        <taxon>Mycobacteriales</taxon>
        <taxon>Gordoniaceae</taxon>
        <taxon>Gordonia</taxon>
    </lineage>
</organism>
<dbReference type="Gene3D" id="3.20.20.140">
    <property type="entry name" value="Metal-dependent hydrolases"/>
    <property type="match status" value="1"/>
</dbReference>
<dbReference type="PROSITE" id="PS51257">
    <property type="entry name" value="PROKAR_LIPOPROTEIN"/>
    <property type="match status" value="1"/>
</dbReference>
<protein>
    <submittedName>
        <fullName evidence="3">Amidohydrolase</fullName>
    </submittedName>
</protein>
<comment type="caution">
    <text evidence="3">The sequence shown here is derived from an EMBL/GenBank/DDBJ whole genome shotgun (WGS) entry which is preliminary data.</text>
</comment>
<sequence length="647" mass="67886">MLTRARVLGMLFAATLLGVVAGCGSETGPSGHDAASTVYLGTILTVDAKNSVAQAVSVNDAGHIVKIGTERHVRAGLPADVTTVRLDPGQVLMPGFVEPHMHLGATILQDLMGTHNIAPCLPPPFETRDGVECGKLADVASALQSMAIAPAAGNAPEFIFGMNLDPSRQQFIPGRCGTSGPATFTQRPKGFLDACVSKDRPVLILDQSGHLAYANDKAFAAVCGGQPKCAVPGAVTQNGGGWVTDASGEFTGELQEAAGYAPFLAAMAKSNIAGASASDPAKLFTENRPEVMKSIEKLRAAGLTTITDGGVQGRNQLTADQLLADSKDFPLRVTGAVTFDTAARDGIQSTGPGCDPTVDRGCVLPHWLGAGGIKLWIDGSTQGCTGKLAPPVAYRSGGHCDTGGEGRADVAGPDAIVADLKQYWLAGNWRIQLHANGNGANRWALEALARLQLQKKATEPVLLIHHTVGDESVSADLAKLRRGDYEVGGKKVPALDVRVTHLIGHVAYWGDAFQAMLSSGAAQNIDPIGYDREYGIPWSLHSDSMVTPARPLWYIQQAVTRQTWAYPDFTMSYVLGPQHRATIAEALRAVTIEPATQHGLQKWVGSLEPGKVADFVVLGANPLATAPEKVGAIPVVNTYLGGSPTKK</sequence>
<keyword evidence="4" id="KW-1185">Reference proteome</keyword>
<dbReference type="Gene3D" id="3.10.310.70">
    <property type="match status" value="1"/>
</dbReference>
<dbReference type="Proteomes" id="UP001501035">
    <property type="component" value="Unassembled WGS sequence"/>
</dbReference>
<dbReference type="PANTHER" id="PTHR22642:SF2">
    <property type="entry name" value="PROTEIN LONG AFTER FAR-RED 3"/>
    <property type="match status" value="1"/>
</dbReference>
<dbReference type="PANTHER" id="PTHR22642">
    <property type="entry name" value="IMIDAZOLONEPROPIONASE"/>
    <property type="match status" value="1"/>
</dbReference>
<proteinExistence type="predicted"/>
<evidence type="ECO:0000259" key="2">
    <source>
        <dbReference type="Pfam" id="PF07969"/>
    </source>
</evidence>
<evidence type="ECO:0000313" key="4">
    <source>
        <dbReference type="Proteomes" id="UP001501035"/>
    </source>
</evidence>
<feature type="signal peptide" evidence="1">
    <location>
        <begin position="1"/>
        <end position="21"/>
    </location>
</feature>